<gene>
    <name evidence="1" type="ORF">TR151317</name>
</gene>
<protein>
    <submittedName>
        <fullName evidence="1">Uncharacterized protein</fullName>
    </submittedName>
</protein>
<accession>A0A0X3Q8P8</accession>
<proteinExistence type="predicted"/>
<organism evidence="1">
    <name type="scientific">Schistocephalus solidus</name>
    <name type="common">Tapeworm</name>
    <dbReference type="NCBI Taxonomy" id="70667"/>
    <lineage>
        <taxon>Eukaryota</taxon>
        <taxon>Metazoa</taxon>
        <taxon>Spiralia</taxon>
        <taxon>Lophotrochozoa</taxon>
        <taxon>Platyhelminthes</taxon>
        <taxon>Cestoda</taxon>
        <taxon>Eucestoda</taxon>
        <taxon>Diphyllobothriidea</taxon>
        <taxon>Diphyllobothriidae</taxon>
        <taxon>Schistocephalus</taxon>
    </lineage>
</organism>
<name>A0A0X3Q8P8_SCHSO</name>
<evidence type="ECO:0000313" key="1">
    <source>
        <dbReference type="EMBL" id="JAP57112.1"/>
    </source>
</evidence>
<dbReference type="EMBL" id="GEEE01006113">
    <property type="protein sequence ID" value="JAP57112.1"/>
    <property type="molecule type" value="Transcribed_RNA"/>
</dbReference>
<dbReference type="AlphaFoldDB" id="A0A0X3Q8P8"/>
<reference evidence="1" key="1">
    <citation type="submission" date="2016-01" db="EMBL/GenBank/DDBJ databases">
        <title>Reference transcriptome for the parasite Schistocephalus solidus: insights into the molecular evolution of parasitism.</title>
        <authorList>
            <person name="Hebert F.O."/>
            <person name="Grambauer S."/>
            <person name="Barber I."/>
            <person name="Landry C.R."/>
            <person name="Aubin-Horth N."/>
        </authorList>
    </citation>
    <scope>NUCLEOTIDE SEQUENCE</scope>
</reference>
<sequence>MLCKSAFNQCTQRLLVLRPQRCVAHGGRNRLRWSNCRIRVTHFAVHATFYGQVISRSTLPPSLFFYALSLQISRSCWRQREVTPLVATAHLFSYTSRTRSTSRLTVMSTSIRNITQDAVVMLEFCLFTFCTSGHLFPSTLSFHFWTCLFLTPPHFPLHSLFSFKR</sequence>